<dbReference type="PANTHER" id="PTHR30015">
    <property type="entry name" value="MRR RESTRICTION SYSTEM PROTEIN"/>
    <property type="match status" value="1"/>
</dbReference>
<proteinExistence type="predicted"/>
<sequence>MVRAGDNNELISLWLEKGVASIGWADLDNPKKFRNRNDFIEKAHEIYYGEKPGTRINWASQVWRFAYEIEIGDRILSYARDKREYIVGKVTGTHKYDSTAVSDYYPNCISVKWEEKKVSRDLLSQAAKNSLGSTLTVFRVDDWGTEFDNLLKNNDKNPIIPPPSDDDDEDFIIEDFVSKALTLIQDKVDKLDAWQMQELVAGLLQAMGYNVKVSKKGPDGGVDILAHKDALGFERPIIKVQVKHRKSSSSGPEIQQLLGAHPLDASCLFVSTGGFTSHAEAIAKHHNVKLLDLEELVNMIVFWYEKMPNDTRSLLPLQKIYVPE</sequence>
<accession>A0ABT9Y0N8</accession>
<dbReference type="SUPFAM" id="SSF52980">
    <property type="entry name" value="Restriction endonuclease-like"/>
    <property type="match status" value="1"/>
</dbReference>
<keyword evidence="3" id="KW-1185">Reference proteome</keyword>
<dbReference type="PANTHER" id="PTHR30015:SF7">
    <property type="entry name" value="TYPE IV METHYL-DIRECTED RESTRICTION ENZYME ECOKMRR"/>
    <property type="match status" value="1"/>
</dbReference>
<dbReference type="Proteomes" id="UP001224122">
    <property type="component" value="Unassembled WGS sequence"/>
</dbReference>
<comment type="caution">
    <text evidence="2">The sequence shown here is derived from an EMBL/GenBank/DDBJ whole genome shotgun (WGS) entry which is preliminary data.</text>
</comment>
<reference evidence="2 3" key="1">
    <citation type="submission" date="2023-07" db="EMBL/GenBank/DDBJ databases">
        <title>Genomic Encyclopedia of Type Strains, Phase IV (KMG-IV): sequencing the most valuable type-strain genomes for metagenomic binning, comparative biology and taxonomic classification.</title>
        <authorList>
            <person name="Goeker M."/>
        </authorList>
    </citation>
    <scope>NUCLEOTIDE SEQUENCE [LARGE SCALE GENOMIC DNA]</scope>
    <source>
        <strain evidence="2 3">DSM 27594</strain>
    </source>
</reference>
<protein>
    <submittedName>
        <fullName evidence="2">Restriction system protein</fullName>
    </submittedName>
</protein>
<evidence type="ECO:0000259" key="1">
    <source>
        <dbReference type="Pfam" id="PF04471"/>
    </source>
</evidence>
<dbReference type="Pfam" id="PF04471">
    <property type="entry name" value="Mrr_cat"/>
    <property type="match status" value="1"/>
</dbReference>
<evidence type="ECO:0000313" key="3">
    <source>
        <dbReference type="Proteomes" id="UP001224122"/>
    </source>
</evidence>
<evidence type="ECO:0000313" key="2">
    <source>
        <dbReference type="EMBL" id="MDQ0201075.1"/>
    </source>
</evidence>
<dbReference type="InterPro" id="IPR016984">
    <property type="entry name" value="UCP031853"/>
</dbReference>
<dbReference type="InterPro" id="IPR007560">
    <property type="entry name" value="Restrct_endonuc_IV_Mrr"/>
</dbReference>
<organism evidence="2 3">
    <name type="scientific">Neobacillus ginsengisoli</name>
    <dbReference type="NCBI Taxonomy" id="904295"/>
    <lineage>
        <taxon>Bacteria</taxon>
        <taxon>Bacillati</taxon>
        <taxon>Bacillota</taxon>
        <taxon>Bacilli</taxon>
        <taxon>Bacillales</taxon>
        <taxon>Bacillaceae</taxon>
        <taxon>Neobacillus</taxon>
    </lineage>
</organism>
<dbReference type="Gene3D" id="3.40.1350.10">
    <property type="match status" value="1"/>
</dbReference>
<feature type="domain" description="Restriction endonuclease type IV Mrr" evidence="1">
    <location>
        <begin position="189"/>
        <end position="300"/>
    </location>
</feature>
<dbReference type="InterPro" id="IPR011335">
    <property type="entry name" value="Restrct_endonuc-II-like"/>
</dbReference>
<name>A0ABT9Y0N8_9BACI</name>
<dbReference type="EMBL" id="JAUSTW010000008">
    <property type="protein sequence ID" value="MDQ0201075.1"/>
    <property type="molecule type" value="Genomic_DNA"/>
</dbReference>
<dbReference type="InterPro" id="IPR011856">
    <property type="entry name" value="tRNA_endonuc-like_dom_sf"/>
</dbReference>
<dbReference type="InterPro" id="IPR052906">
    <property type="entry name" value="Type_IV_Methyl-Rstrct_Enzyme"/>
</dbReference>
<dbReference type="PIRSF" id="PIRSF031853">
    <property type="entry name" value="UPC031853"/>
    <property type="match status" value="1"/>
</dbReference>
<gene>
    <name evidence="2" type="ORF">J2S10_004281</name>
</gene>